<reference evidence="1" key="1">
    <citation type="submission" date="2018-06" db="EMBL/GenBank/DDBJ databases">
        <authorList>
            <person name="Zhirakovskaya E."/>
        </authorList>
    </citation>
    <scope>NUCLEOTIDE SEQUENCE</scope>
</reference>
<evidence type="ECO:0000313" key="1">
    <source>
        <dbReference type="EMBL" id="VAW02709.1"/>
    </source>
</evidence>
<accession>A0A3B0SQ61</accession>
<dbReference type="GO" id="GO:0008237">
    <property type="term" value="F:metallopeptidase activity"/>
    <property type="evidence" value="ECO:0007669"/>
    <property type="project" value="InterPro"/>
</dbReference>
<name>A0A3B0SQ61_9ZZZZ</name>
<organism evidence="1">
    <name type="scientific">hydrothermal vent metagenome</name>
    <dbReference type="NCBI Taxonomy" id="652676"/>
    <lineage>
        <taxon>unclassified sequences</taxon>
        <taxon>metagenomes</taxon>
        <taxon>ecological metagenomes</taxon>
    </lineage>
</organism>
<protein>
    <recommendedName>
        <fullName evidence="2">Peptidase M10 metallopeptidase domain-containing protein</fullName>
    </recommendedName>
</protein>
<dbReference type="AlphaFoldDB" id="A0A3B0SQ61"/>
<dbReference type="EMBL" id="UOEK01000240">
    <property type="protein sequence ID" value="VAW02709.1"/>
    <property type="molecule type" value="Genomic_DNA"/>
</dbReference>
<sequence length="375" mass="40539">MNGDQSAAHHDRYRRDLLVAGVFLLLVGAFLGIGSSTADAFPWRQGACDGLVNLNYNFAGTGWTPTREGWFSDGADDWDSIRKPNGGYLVDSASGGNIEVWIKDTGPGGGGVTSCVLGNLKSITIDPDGLSSTQFRAVASHEVGHAHGLDHTGPYDSFDGDLPTMTAGCALDEIGKGFADTIGPEQDDYASLTATFETDYHANNGFERGSSLFWGKGGGASVAIKNGGVDGSAKYARLYGYGGYMYQTIRIADSPNSSRARINYRKYYSISSGTVWAGLYSRKLDYVNDTTTSCAGTGQYHNGWNFVSPTVLTGWTYEKGISRTPSSSWNYGTSSLWSDASGWDGTDLRLYVYNYMKHEGSSTYVRLDRLRAYKS</sequence>
<dbReference type="SUPFAM" id="SSF55486">
    <property type="entry name" value="Metalloproteases ('zincins'), catalytic domain"/>
    <property type="match status" value="1"/>
</dbReference>
<gene>
    <name evidence="1" type="ORF">MNBD_ACTINO02-1182</name>
</gene>
<evidence type="ECO:0008006" key="2">
    <source>
        <dbReference type="Google" id="ProtNLM"/>
    </source>
</evidence>
<proteinExistence type="predicted"/>
<dbReference type="InterPro" id="IPR024079">
    <property type="entry name" value="MetalloPept_cat_dom_sf"/>
</dbReference>
<dbReference type="Gene3D" id="3.40.390.10">
    <property type="entry name" value="Collagenase (Catalytic Domain)"/>
    <property type="match status" value="1"/>
</dbReference>